<dbReference type="PROSITE" id="PS51819">
    <property type="entry name" value="VOC"/>
    <property type="match status" value="1"/>
</dbReference>
<keyword evidence="2" id="KW-0456">Lyase</keyword>
<dbReference type="GO" id="GO:0016829">
    <property type="term" value="F:lyase activity"/>
    <property type="evidence" value="ECO:0007669"/>
    <property type="project" value="UniProtKB-KW"/>
</dbReference>
<dbReference type="AlphaFoldDB" id="A0A2T0Q7H5"/>
<accession>A0A2T0Q7H5</accession>
<dbReference type="InterPro" id="IPR004360">
    <property type="entry name" value="Glyas_Fos-R_dOase_dom"/>
</dbReference>
<gene>
    <name evidence="2" type="ORF">CLV72_103346</name>
</gene>
<proteinExistence type="predicted"/>
<dbReference type="Pfam" id="PF00903">
    <property type="entry name" value="Glyoxalase"/>
    <property type="match status" value="1"/>
</dbReference>
<sequence>MAGEPRFRFTKIVVDDLDAQAAFYSAVLGQVVGHRFGGGEGDGVFEEVVMGPARGDDGPSLLLVRYPRRRTPRPGEAVLGFAVADVDETVRAAEAAGGVVRAEPRFLPQVAMRVARVEDPEGHLLEIVQQV</sequence>
<reference evidence="2 3" key="1">
    <citation type="submission" date="2018-03" db="EMBL/GenBank/DDBJ databases">
        <title>Genomic Encyclopedia of Archaeal and Bacterial Type Strains, Phase II (KMG-II): from individual species to whole genera.</title>
        <authorList>
            <person name="Goeker M."/>
        </authorList>
    </citation>
    <scope>NUCLEOTIDE SEQUENCE [LARGE SCALE GENOMIC DNA]</scope>
    <source>
        <strain evidence="2 3">DSM 45601</strain>
    </source>
</reference>
<dbReference type="Gene3D" id="3.10.180.10">
    <property type="entry name" value="2,3-Dihydroxybiphenyl 1,2-Dioxygenase, domain 1"/>
    <property type="match status" value="1"/>
</dbReference>
<comment type="caution">
    <text evidence="2">The sequence shown here is derived from an EMBL/GenBank/DDBJ whole genome shotgun (WGS) entry which is preliminary data.</text>
</comment>
<dbReference type="SUPFAM" id="SSF54593">
    <property type="entry name" value="Glyoxalase/Bleomycin resistance protein/Dihydroxybiphenyl dioxygenase"/>
    <property type="match status" value="1"/>
</dbReference>
<evidence type="ECO:0000313" key="2">
    <source>
        <dbReference type="EMBL" id="PRX99741.1"/>
    </source>
</evidence>
<dbReference type="Proteomes" id="UP000237846">
    <property type="component" value="Unassembled WGS sequence"/>
</dbReference>
<feature type="domain" description="VOC" evidence="1">
    <location>
        <begin position="6"/>
        <end position="130"/>
    </location>
</feature>
<dbReference type="RefSeq" id="WP_106244589.1">
    <property type="nucleotide sequence ID" value="NZ_PVZC01000003.1"/>
</dbReference>
<organism evidence="2 3">
    <name type="scientific">Allonocardiopsis opalescens</name>
    <dbReference type="NCBI Taxonomy" id="1144618"/>
    <lineage>
        <taxon>Bacteria</taxon>
        <taxon>Bacillati</taxon>
        <taxon>Actinomycetota</taxon>
        <taxon>Actinomycetes</taxon>
        <taxon>Streptosporangiales</taxon>
        <taxon>Allonocardiopsis</taxon>
    </lineage>
</organism>
<keyword evidence="3" id="KW-1185">Reference proteome</keyword>
<dbReference type="OrthoDB" id="9798201at2"/>
<evidence type="ECO:0000313" key="3">
    <source>
        <dbReference type="Proteomes" id="UP000237846"/>
    </source>
</evidence>
<dbReference type="EMBL" id="PVZC01000003">
    <property type="protein sequence ID" value="PRX99741.1"/>
    <property type="molecule type" value="Genomic_DNA"/>
</dbReference>
<evidence type="ECO:0000259" key="1">
    <source>
        <dbReference type="PROSITE" id="PS51819"/>
    </source>
</evidence>
<name>A0A2T0Q7H5_9ACTN</name>
<dbReference type="InterPro" id="IPR037523">
    <property type="entry name" value="VOC_core"/>
</dbReference>
<protein>
    <submittedName>
        <fullName evidence="2">Putative enzyme related to lactoylglutathione lyase</fullName>
    </submittedName>
</protein>
<dbReference type="InterPro" id="IPR029068">
    <property type="entry name" value="Glyas_Bleomycin-R_OHBP_Dase"/>
</dbReference>